<organism evidence="1 2">
    <name type="scientific">Smallanthus sonchifolius</name>
    <dbReference type="NCBI Taxonomy" id="185202"/>
    <lineage>
        <taxon>Eukaryota</taxon>
        <taxon>Viridiplantae</taxon>
        <taxon>Streptophyta</taxon>
        <taxon>Embryophyta</taxon>
        <taxon>Tracheophyta</taxon>
        <taxon>Spermatophyta</taxon>
        <taxon>Magnoliopsida</taxon>
        <taxon>eudicotyledons</taxon>
        <taxon>Gunneridae</taxon>
        <taxon>Pentapetalae</taxon>
        <taxon>asterids</taxon>
        <taxon>campanulids</taxon>
        <taxon>Asterales</taxon>
        <taxon>Asteraceae</taxon>
        <taxon>Asteroideae</taxon>
        <taxon>Heliantheae alliance</taxon>
        <taxon>Millerieae</taxon>
        <taxon>Smallanthus</taxon>
    </lineage>
</organism>
<name>A0ACB9GTQ9_9ASTR</name>
<evidence type="ECO:0000313" key="2">
    <source>
        <dbReference type="Proteomes" id="UP001056120"/>
    </source>
</evidence>
<accession>A0ACB9GTQ9</accession>
<protein>
    <submittedName>
        <fullName evidence="1">Uncharacterized protein</fullName>
    </submittedName>
</protein>
<keyword evidence="2" id="KW-1185">Reference proteome</keyword>
<proteinExistence type="predicted"/>
<reference evidence="1 2" key="2">
    <citation type="journal article" date="2022" name="Mol. Ecol. Resour.">
        <title>The genomes of chicory, endive, great burdock and yacon provide insights into Asteraceae paleo-polyploidization history and plant inulin production.</title>
        <authorList>
            <person name="Fan W."/>
            <person name="Wang S."/>
            <person name="Wang H."/>
            <person name="Wang A."/>
            <person name="Jiang F."/>
            <person name="Liu H."/>
            <person name="Zhao H."/>
            <person name="Xu D."/>
            <person name="Zhang Y."/>
        </authorList>
    </citation>
    <scope>NUCLEOTIDE SEQUENCE [LARGE SCALE GENOMIC DNA]</scope>
    <source>
        <strain evidence="2">cv. Yunnan</strain>
        <tissue evidence="1">Leaves</tissue>
    </source>
</reference>
<sequence length="76" mass="9043">MKVKPSSPSLWSSSFKEMRGKCVQVSILPKRYHYACFPEQNHKPCRMFDDYDLMLVNHVFFKFDLCFCGILAWLFV</sequence>
<dbReference type="Proteomes" id="UP001056120">
    <property type="component" value="Linkage Group LG13"/>
</dbReference>
<reference evidence="2" key="1">
    <citation type="journal article" date="2022" name="Mol. Ecol. Resour.">
        <title>The genomes of chicory, endive, great burdock and yacon provide insights into Asteraceae palaeo-polyploidization history and plant inulin production.</title>
        <authorList>
            <person name="Fan W."/>
            <person name="Wang S."/>
            <person name="Wang H."/>
            <person name="Wang A."/>
            <person name="Jiang F."/>
            <person name="Liu H."/>
            <person name="Zhao H."/>
            <person name="Xu D."/>
            <person name="Zhang Y."/>
        </authorList>
    </citation>
    <scope>NUCLEOTIDE SEQUENCE [LARGE SCALE GENOMIC DNA]</scope>
    <source>
        <strain evidence="2">cv. Yunnan</strain>
    </source>
</reference>
<comment type="caution">
    <text evidence="1">The sequence shown here is derived from an EMBL/GenBank/DDBJ whole genome shotgun (WGS) entry which is preliminary data.</text>
</comment>
<evidence type="ECO:0000313" key="1">
    <source>
        <dbReference type="EMBL" id="KAI3786436.1"/>
    </source>
</evidence>
<dbReference type="EMBL" id="CM042030">
    <property type="protein sequence ID" value="KAI3786436.1"/>
    <property type="molecule type" value="Genomic_DNA"/>
</dbReference>
<gene>
    <name evidence="1" type="ORF">L1987_40115</name>
</gene>